<dbReference type="SUPFAM" id="SSF53639">
    <property type="entry name" value="AraD/HMP-PK domain-like"/>
    <property type="match status" value="1"/>
</dbReference>
<dbReference type="Pfam" id="PF10120">
    <property type="entry name" value="ThiN"/>
    <property type="match status" value="1"/>
</dbReference>
<feature type="non-terminal residue" evidence="2">
    <location>
        <position position="1"/>
    </location>
</feature>
<dbReference type="PANTHER" id="PTHR40730">
    <property type="entry name" value="TRANSCRIPTIONAL REGULATOR PROTEIN-LIKE PROTEIN"/>
    <property type="match status" value="1"/>
</dbReference>
<dbReference type="InterPro" id="IPR019293">
    <property type="entry name" value="ThiN"/>
</dbReference>
<dbReference type="InterPro" id="IPR036409">
    <property type="entry name" value="Aldolase_II/adducin_N_sf"/>
</dbReference>
<dbReference type="Gene3D" id="3.40.225.10">
    <property type="entry name" value="Class II aldolase/adducin N-terminal domain"/>
    <property type="match status" value="1"/>
</dbReference>
<reference evidence="2" key="1">
    <citation type="submission" date="2018-05" db="EMBL/GenBank/DDBJ databases">
        <authorList>
            <person name="Lanie J.A."/>
            <person name="Ng W.-L."/>
            <person name="Kazmierczak K.M."/>
            <person name="Andrzejewski T.M."/>
            <person name="Davidsen T.M."/>
            <person name="Wayne K.J."/>
            <person name="Tettelin H."/>
            <person name="Glass J.I."/>
            <person name="Rusch D."/>
            <person name="Podicherti R."/>
            <person name="Tsui H.-C.T."/>
            <person name="Winkler M.E."/>
        </authorList>
    </citation>
    <scope>NUCLEOTIDE SEQUENCE</scope>
</reference>
<sequence length="203" mass="22867">KDYVYQSIRNSKNIGKGVNITHKNISNGMRELSDSINHFKQIKNIYKIIPECQTNFVFAKKNPKSIMDVLGISGRLVKSGKEVVTAGEIVYGGSQHVGTAVIQVNKKFSEIRSGLNIKYDPKIISKAKKSRYTILSYDRTKEPKKSKQKENSSISWGISNSLNAKSPDVIYHKGDIGKEPMILIFGKNPDDVIRKVSKLRPYH</sequence>
<dbReference type="PANTHER" id="PTHR40730:SF4">
    <property type="entry name" value="TRANSCRIPTIONAL REGULATOR"/>
    <property type="match status" value="1"/>
</dbReference>
<evidence type="ECO:0000313" key="2">
    <source>
        <dbReference type="EMBL" id="SVB86581.1"/>
    </source>
</evidence>
<proteinExistence type="predicted"/>
<protein>
    <recommendedName>
        <fullName evidence="1">Thiamine-phosphate synthase ThiN domain-containing protein</fullName>
    </recommendedName>
</protein>
<feature type="domain" description="Thiamine-phosphate synthase ThiN" evidence="1">
    <location>
        <begin position="32"/>
        <end position="197"/>
    </location>
</feature>
<evidence type="ECO:0000259" key="1">
    <source>
        <dbReference type="Pfam" id="PF10120"/>
    </source>
</evidence>
<dbReference type="EMBL" id="UINC01061226">
    <property type="protein sequence ID" value="SVB86581.1"/>
    <property type="molecule type" value="Genomic_DNA"/>
</dbReference>
<gene>
    <name evidence="2" type="ORF">METZ01_LOCUS239435</name>
</gene>
<organism evidence="2">
    <name type="scientific">marine metagenome</name>
    <dbReference type="NCBI Taxonomy" id="408172"/>
    <lineage>
        <taxon>unclassified sequences</taxon>
        <taxon>metagenomes</taxon>
        <taxon>ecological metagenomes</taxon>
    </lineage>
</organism>
<name>A0A382HJA6_9ZZZZ</name>
<accession>A0A382HJA6</accession>
<dbReference type="AlphaFoldDB" id="A0A382HJA6"/>